<comment type="similarity">
    <text evidence="1 8">Belongs to the universal ribosomal protein uS3 family.</text>
</comment>
<dbReference type="HOGENOM" id="CLU_058591_2_0_1"/>
<dbReference type="Proteomes" id="UP000006790">
    <property type="component" value="Chromosome 6"/>
</dbReference>
<dbReference type="RefSeq" id="XP_003647609.1">
    <property type="nucleotide sequence ID" value="XM_003647561.1"/>
</dbReference>
<feature type="region of interest" description="Disordered" evidence="9">
    <location>
        <begin position="303"/>
        <end position="328"/>
    </location>
</feature>
<dbReference type="AlphaFoldDB" id="G8JUL2"/>
<dbReference type="SUPFAM" id="SSF54821">
    <property type="entry name" value="Ribosomal protein S3 C-terminal domain"/>
    <property type="match status" value="1"/>
</dbReference>
<dbReference type="GO" id="GO:0003906">
    <property type="term" value="F:DNA-(apurinic or apyrimidinic site) endonuclease activity"/>
    <property type="evidence" value="ECO:0007669"/>
    <property type="project" value="EnsemblFungi"/>
</dbReference>
<dbReference type="GO" id="GO:0003735">
    <property type="term" value="F:structural constituent of ribosome"/>
    <property type="evidence" value="ECO:0007669"/>
    <property type="project" value="EnsemblFungi"/>
</dbReference>
<feature type="compositionally biased region" description="Basic and acidic residues" evidence="9">
    <location>
        <begin position="303"/>
        <end position="315"/>
    </location>
</feature>
<dbReference type="InterPro" id="IPR057258">
    <property type="entry name" value="Ribosomal_uS3"/>
</dbReference>
<dbReference type="GO" id="GO:0030688">
    <property type="term" value="C:preribosome, small subunit precursor"/>
    <property type="evidence" value="ECO:0007669"/>
    <property type="project" value="EnsemblFungi"/>
</dbReference>
<dbReference type="KEGG" id="erc:Ecym_6420"/>
<dbReference type="InterPro" id="IPR018280">
    <property type="entry name" value="Ribosomal_uS3_CS"/>
</dbReference>
<evidence type="ECO:0000256" key="5">
    <source>
        <dbReference type="ARBA" id="ARBA00035257"/>
    </source>
</evidence>
<evidence type="ECO:0000256" key="1">
    <source>
        <dbReference type="ARBA" id="ARBA00010761"/>
    </source>
</evidence>
<dbReference type="Pfam" id="PF07650">
    <property type="entry name" value="KH_2"/>
    <property type="match status" value="1"/>
</dbReference>
<evidence type="ECO:0000256" key="2">
    <source>
        <dbReference type="ARBA" id="ARBA00022884"/>
    </source>
</evidence>
<evidence type="ECO:0000256" key="7">
    <source>
        <dbReference type="PROSITE-ProRule" id="PRU00118"/>
    </source>
</evidence>
<dbReference type="PROSITE" id="PS00548">
    <property type="entry name" value="RIBOSOMAL_S3"/>
    <property type="match status" value="1"/>
</dbReference>
<dbReference type="InterPro" id="IPR001351">
    <property type="entry name" value="Ribosomal_uS3_C"/>
</dbReference>
<dbReference type="OrthoDB" id="10248446at2759"/>
<dbReference type="GO" id="GO:0005634">
    <property type="term" value="C:nucleus"/>
    <property type="evidence" value="ECO:0007669"/>
    <property type="project" value="TreeGrafter"/>
</dbReference>
<dbReference type="GO" id="GO:0002181">
    <property type="term" value="P:cytoplasmic translation"/>
    <property type="evidence" value="ECO:0007669"/>
    <property type="project" value="EnsemblFungi"/>
</dbReference>
<protein>
    <recommendedName>
        <fullName evidence="5">Small ribosomal subunit protein uS3</fullName>
    </recommendedName>
    <alternativeName>
        <fullName evidence="6">40S ribosomal protein S3</fullName>
    </alternativeName>
</protein>
<evidence type="ECO:0000256" key="6">
    <source>
        <dbReference type="ARBA" id="ARBA00035408"/>
    </source>
</evidence>
<dbReference type="PANTHER" id="PTHR11760">
    <property type="entry name" value="30S/40S RIBOSOMAL PROTEIN S3"/>
    <property type="match status" value="1"/>
</dbReference>
<keyword evidence="2 7" id="KW-0694">RNA-binding</keyword>
<organism evidence="11 12">
    <name type="scientific">Eremothecium cymbalariae (strain CBS 270.75 / DBVPG 7215 / KCTC 17166 / NRRL Y-17582)</name>
    <name type="common">Yeast</name>
    <dbReference type="NCBI Taxonomy" id="931890"/>
    <lineage>
        <taxon>Eukaryota</taxon>
        <taxon>Fungi</taxon>
        <taxon>Dikarya</taxon>
        <taxon>Ascomycota</taxon>
        <taxon>Saccharomycotina</taxon>
        <taxon>Saccharomycetes</taxon>
        <taxon>Saccharomycetales</taxon>
        <taxon>Saccharomycetaceae</taxon>
        <taxon>Eremothecium</taxon>
    </lineage>
</organism>
<evidence type="ECO:0000256" key="9">
    <source>
        <dbReference type="SAM" id="MobiDB-lite"/>
    </source>
</evidence>
<accession>G8JUL2</accession>
<dbReference type="FunFam" id="3.30.300.20:FF:000006">
    <property type="entry name" value="40S ribosomal protein S3"/>
    <property type="match status" value="1"/>
</dbReference>
<evidence type="ECO:0000256" key="8">
    <source>
        <dbReference type="RuleBase" id="RU003624"/>
    </source>
</evidence>
<keyword evidence="4 8" id="KW-0687">Ribonucleoprotein</keyword>
<dbReference type="InParanoid" id="G8JUL2"/>
<dbReference type="Gene3D" id="3.30.300.20">
    <property type="match status" value="1"/>
</dbReference>
<dbReference type="FunCoup" id="G8JUL2">
    <property type="interactions" value="1186"/>
</dbReference>
<dbReference type="GeneID" id="11471147"/>
<gene>
    <name evidence="11" type="ordered locus">Ecym_6420</name>
</gene>
<dbReference type="GO" id="GO:0070651">
    <property type="term" value="P:nonfunctional rRNA decay"/>
    <property type="evidence" value="ECO:0007669"/>
    <property type="project" value="EnsemblFungi"/>
</dbReference>
<evidence type="ECO:0000256" key="4">
    <source>
        <dbReference type="ARBA" id="ARBA00023274"/>
    </source>
</evidence>
<evidence type="ECO:0000256" key="3">
    <source>
        <dbReference type="ARBA" id="ARBA00022980"/>
    </source>
</evidence>
<proteinExistence type="inferred from homology"/>
<dbReference type="InterPro" id="IPR009019">
    <property type="entry name" value="KH_sf_prok-type"/>
</dbReference>
<dbReference type="GO" id="GO:0022627">
    <property type="term" value="C:cytosolic small ribosomal subunit"/>
    <property type="evidence" value="ECO:0007669"/>
    <property type="project" value="EnsemblFungi"/>
</dbReference>
<name>G8JUL2_ERECY</name>
<dbReference type="eggNOG" id="KOG3181">
    <property type="taxonomic scope" value="Eukaryota"/>
</dbReference>
<reference evidence="12" key="1">
    <citation type="journal article" date="2012" name="G3 (Bethesda)">
        <title>Pichia sorbitophila, an interspecies yeast hybrid reveals early steps of genome resolution following polyploidization.</title>
        <authorList>
            <person name="Leh Louis V."/>
            <person name="Despons L."/>
            <person name="Friedrich A."/>
            <person name="Martin T."/>
            <person name="Durrens P."/>
            <person name="Casaregola S."/>
            <person name="Neuveglise C."/>
            <person name="Fairhead C."/>
            <person name="Marck C."/>
            <person name="Cruz J.A."/>
            <person name="Straub M.L."/>
            <person name="Kugler V."/>
            <person name="Sacerdot C."/>
            <person name="Uzunov Z."/>
            <person name="Thierry A."/>
            <person name="Weiss S."/>
            <person name="Bleykasten C."/>
            <person name="De Montigny J."/>
            <person name="Jacques N."/>
            <person name="Jung P."/>
            <person name="Lemaire M."/>
            <person name="Mallet S."/>
            <person name="Morel G."/>
            <person name="Richard G.F."/>
            <person name="Sarkar A."/>
            <person name="Savel G."/>
            <person name="Schacherer J."/>
            <person name="Seret M.L."/>
            <person name="Talla E."/>
            <person name="Samson G."/>
            <person name="Jubin C."/>
            <person name="Poulain J."/>
            <person name="Vacherie B."/>
            <person name="Barbe V."/>
            <person name="Pelletier E."/>
            <person name="Sherman D.J."/>
            <person name="Westhof E."/>
            <person name="Weissenbach J."/>
            <person name="Baret P.V."/>
            <person name="Wincker P."/>
            <person name="Gaillardin C."/>
            <person name="Dujon B."/>
            <person name="Souciet J.L."/>
        </authorList>
    </citation>
    <scope>NUCLEOTIDE SEQUENCE [LARGE SCALE GENOMIC DNA]</scope>
    <source>
        <strain evidence="12">CBS 270.75 / DBVPG 7215 / KCTC 17166 / NRRL Y-17582</strain>
    </source>
</reference>
<dbReference type="InterPro" id="IPR005703">
    <property type="entry name" value="Ribosomal_uS3_euk/arc"/>
</dbReference>
<dbReference type="OMA" id="PKDEDEY"/>
<feature type="domain" description="KH type-2" evidence="10">
    <location>
        <begin position="105"/>
        <end position="176"/>
    </location>
</feature>
<dbReference type="InterPro" id="IPR036419">
    <property type="entry name" value="Ribosomal_S3_C_sf"/>
</dbReference>
<evidence type="ECO:0000313" key="12">
    <source>
        <dbReference type="Proteomes" id="UP000006790"/>
    </source>
</evidence>
<keyword evidence="3 8" id="KW-0689">Ribosomal protein</keyword>
<dbReference type="NCBIfam" id="NF003219">
    <property type="entry name" value="PRK04191.1"/>
    <property type="match status" value="1"/>
</dbReference>
<dbReference type="NCBIfam" id="TIGR01008">
    <property type="entry name" value="uS3_euk_arch"/>
    <property type="match status" value="1"/>
</dbReference>
<dbReference type="InterPro" id="IPR015946">
    <property type="entry name" value="KH_dom-like_a/b"/>
</dbReference>
<dbReference type="PANTHER" id="PTHR11760:SF32">
    <property type="entry name" value="SMALL RIBOSOMAL SUBUNIT PROTEIN US3"/>
    <property type="match status" value="1"/>
</dbReference>
<dbReference type="Pfam" id="PF00189">
    <property type="entry name" value="Ribosomal_S3_C"/>
    <property type="match status" value="1"/>
</dbReference>
<dbReference type="FunFam" id="3.30.1140.32:FF:000013">
    <property type="entry name" value="40S ribosomal protein S3"/>
    <property type="match status" value="1"/>
</dbReference>
<dbReference type="STRING" id="931890.G8JUL2"/>
<evidence type="ECO:0000313" key="11">
    <source>
        <dbReference type="EMBL" id="AET40792.1"/>
    </source>
</evidence>
<dbReference type="PROSITE" id="PS50823">
    <property type="entry name" value="KH_TYPE_2"/>
    <property type="match status" value="1"/>
</dbReference>
<dbReference type="InterPro" id="IPR004044">
    <property type="entry name" value="KH_dom_type_2"/>
</dbReference>
<dbReference type="GO" id="GO:0000056">
    <property type="term" value="P:ribosomal small subunit export from nucleus"/>
    <property type="evidence" value="ECO:0007669"/>
    <property type="project" value="EnsemblFungi"/>
</dbReference>
<dbReference type="GO" id="GO:1990145">
    <property type="term" value="P:maintenance of translational fidelity"/>
    <property type="evidence" value="ECO:0007669"/>
    <property type="project" value="EnsemblFungi"/>
</dbReference>
<keyword evidence="12" id="KW-1185">Reference proteome</keyword>
<dbReference type="EMBL" id="CP002502">
    <property type="protein sequence ID" value="AET40792.1"/>
    <property type="molecule type" value="Genomic_DNA"/>
</dbReference>
<sequence length="328" mass="36684">MGVCSFHIRTPDFRSFVFFRRLGFPFSRSESTLATRSTVLSSGKICKRYIDKTHLDKVLDGYLERGLDRSEDTHVSVKVSPIKRMVTVISKKRKLVADGVFYAELNEFFTRELAEEGYSGVEVRVTPTTTEVIIRATRTQDVLGENGRRINELTLLVQKRFKYQPGTIVLFAERVQERGLSAVAQAESLKFKLLNGLAIRRAAYGVVRYVMESGAKGCEVVISGKLRAARAKSMKFSDGFLIHSGQPVNDFIDTATRHVLLRQGVLGIKVKIMKDPSKARTGPTALPDAVEIIEPKDEDVVKEPSVKDYRPKKDLQVSSIPEEVSEAA</sequence>
<dbReference type="CDD" id="cd02413">
    <property type="entry name" value="KH-II_40S_S3"/>
    <property type="match status" value="1"/>
</dbReference>
<dbReference type="Gene3D" id="3.30.1140.32">
    <property type="entry name" value="Ribosomal protein S3, C-terminal domain"/>
    <property type="match status" value="1"/>
</dbReference>
<dbReference type="GO" id="GO:0003723">
    <property type="term" value="F:RNA binding"/>
    <property type="evidence" value="ECO:0007669"/>
    <property type="project" value="UniProtKB-UniRule"/>
</dbReference>
<dbReference type="SUPFAM" id="SSF54814">
    <property type="entry name" value="Prokaryotic type KH domain (KH-domain type II)"/>
    <property type="match status" value="1"/>
</dbReference>
<evidence type="ECO:0000259" key="10">
    <source>
        <dbReference type="PROSITE" id="PS50823"/>
    </source>
</evidence>